<gene>
    <name evidence="8" type="ORF">SELO1098_LOCUS20490</name>
</gene>
<feature type="region of interest" description="Disordered" evidence="7">
    <location>
        <begin position="84"/>
        <end position="109"/>
    </location>
</feature>
<organism evidence="8">
    <name type="scientific">Spumella elongata</name>
    <dbReference type="NCBI Taxonomy" id="89044"/>
    <lineage>
        <taxon>Eukaryota</taxon>
        <taxon>Sar</taxon>
        <taxon>Stramenopiles</taxon>
        <taxon>Ochrophyta</taxon>
        <taxon>Chrysophyceae</taxon>
        <taxon>Chromulinales</taxon>
        <taxon>Chromulinaceae</taxon>
        <taxon>Spumella</taxon>
    </lineage>
</organism>
<dbReference type="PANTHER" id="PTHR13137">
    <property type="entry name" value="DC11 ACN9 HOMOLOG"/>
    <property type="match status" value="1"/>
</dbReference>
<dbReference type="PANTHER" id="PTHR13137:SF6">
    <property type="entry name" value="SUCCINATE DEHYDROGENASE ASSEMBLY FACTOR 3, MITOCHONDRIAL"/>
    <property type="match status" value="1"/>
</dbReference>
<evidence type="ECO:0000256" key="3">
    <source>
        <dbReference type="ARBA" id="ARBA00022946"/>
    </source>
</evidence>
<comment type="subunit">
    <text evidence="6">Interacts with the iron-sulfur protein subunit within the SDH catalytic dimer.</text>
</comment>
<dbReference type="GO" id="GO:0005759">
    <property type="term" value="C:mitochondrial matrix"/>
    <property type="evidence" value="ECO:0007669"/>
    <property type="project" value="UniProtKB-SubCell"/>
</dbReference>
<protein>
    <recommendedName>
        <fullName evidence="6">Succinate dehydrogenase assembly factor 3</fullName>
        <shortName evidence="6">SDH assembly factor 3</shortName>
        <shortName evidence="6">SDHAF3</shortName>
    </recommendedName>
</protein>
<dbReference type="GO" id="GO:0006105">
    <property type="term" value="P:succinate metabolic process"/>
    <property type="evidence" value="ECO:0007669"/>
    <property type="project" value="TreeGrafter"/>
</dbReference>
<name>A0A7S3HCN5_9STRA</name>
<dbReference type="AlphaFoldDB" id="A0A7S3HCN5"/>
<evidence type="ECO:0000313" key="8">
    <source>
        <dbReference type="EMBL" id="CAE0291644.1"/>
    </source>
</evidence>
<evidence type="ECO:0000256" key="6">
    <source>
        <dbReference type="RuleBase" id="RU368039"/>
    </source>
</evidence>
<dbReference type="EMBL" id="HBIC01039920">
    <property type="protein sequence ID" value="CAE0291644.1"/>
    <property type="molecule type" value="Transcribed_RNA"/>
</dbReference>
<evidence type="ECO:0000256" key="4">
    <source>
        <dbReference type="ARBA" id="ARBA00023128"/>
    </source>
</evidence>
<comment type="function">
    <text evidence="6">Plays an essential role in the assembly of succinate dehydrogenase (SDH), an enzyme complex (also referred to as respiratory complex II) that is a component of both the tricarboxylic acid (TCA) cycle and the mitochondrial electron transport chain, and which couples the oxidation of succinate to fumarate with the reduction of ubiquinone (coenzyme Q) to ubiquinol. Promotes maturation of the iron-sulfur protein subunit of the SDH catalytic dimer, protecting it from the deleterious effects of oxidants. May act together with SDHAF1.</text>
</comment>
<dbReference type="InterPro" id="IPR008381">
    <property type="entry name" value="SDHAF3/Sdh7"/>
</dbReference>
<reference evidence="8" key="1">
    <citation type="submission" date="2021-01" db="EMBL/GenBank/DDBJ databases">
        <authorList>
            <person name="Corre E."/>
            <person name="Pelletier E."/>
            <person name="Niang G."/>
            <person name="Scheremetjew M."/>
            <person name="Finn R."/>
            <person name="Kale V."/>
            <person name="Holt S."/>
            <person name="Cochrane G."/>
            <person name="Meng A."/>
            <person name="Brown T."/>
            <person name="Cohen L."/>
        </authorList>
    </citation>
    <scope>NUCLEOTIDE SEQUENCE</scope>
    <source>
        <strain evidence="8">CCAP 955/1</strain>
    </source>
</reference>
<evidence type="ECO:0000256" key="5">
    <source>
        <dbReference type="ARBA" id="ARBA00023186"/>
    </source>
</evidence>
<evidence type="ECO:0000256" key="2">
    <source>
        <dbReference type="ARBA" id="ARBA00006020"/>
    </source>
</evidence>
<dbReference type="GO" id="GO:0005758">
    <property type="term" value="C:mitochondrial intermembrane space"/>
    <property type="evidence" value="ECO:0007669"/>
    <property type="project" value="TreeGrafter"/>
</dbReference>
<evidence type="ECO:0000256" key="7">
    <source>
        <dbReference type="SAM" id="MobiDB-lite"/>
    </source>
</evidence>
<keyword evidence="3" id="KW-0809">Transit peptide</keyword>
<dbReference type="CDD" id="cd20270">
    <property type="entry name" value="Complex1_LYR_SDHAF3_LYRM10"/>
    <property type="match status" value="1"/>
</dbReference>
<keyword evidence="5 6" id="KW-0143">Chaperone</keyword>
<sequence length="109" mass="12350">MSPLGPIVGEGRVLYRSIMRLHRTKLPGPMRSLGDAYVRREFRLHYKPDVKVAHRQMFMREWGSYVETISSQASVVGKEMSEEQTGKLDVAQKKQLSDLEKTAKSLGSA</sequence>
<dbReference type="GO" id="GO:0034553">
    <property type="term" value="P:mitochondrial respiratory chain complex II assembly"/>
    <property type="evidence" value="ECO:0007669"/>
    <property type="project" value="UniProtKB-UniRule"/>
</dbReference>
<evidence type="ECO:0000256" key="1">
    <source>
        <dbReference type="ARBA" id="ARBA00004305"/>
    </source>
</evidence>
<comment type="similarity">
    <text evidence="2 6">Belongs to the complex I LYR family. SDHAF3 subfamily.</text>
</comment>
<accession>A0A7S3HCN5</accession>
<comment type="subcellular location">
    <subcellularLocation>
        <location evidence="1 6">Mitochondrion matrix</location>
    </subcellularLocation>
</comment>
<keyword evidence="4 6" id="KW-0496">Mitochondrion</keyword>
<feature type="compositionally biased region" description="Basic and acidic residues" evidence="7">
    <location>
        <begin position="84"/>
        <end position="103"/>
    </location>
</feature>
<proteinExistence type="inferred from homology"/>
<dbReference type="Pfam" id="PF13233">
    <property type="entry name" value="Complex1_LYR_2"/>
    <property type="match status" value="1"/>
</dbReference>